<name>A0A1X0Q6P5_9MICR</name>
<gene>
    <name evidence="1" type="ORF">HERIO_2495</name>
</gene>
<reference evidence="1 2" key="1">
    <citation type="journal article" date="2017" name="Environ. Microbiol.">
        <title>Decay of the glycolytic pathway and adaptation to intranuclear parasitism within Enterocytozoonidae microsporidia.</title>
        <authorList>
            <person name="Wiredu Boakye D."/>
            <person name="Jaroenlak P."/>
            <person name="Prachumwat A."/>
            <person name="Williams T.A."/>
            <person name="Bateman K.S."/>
            <person name="Itsathitphaisarn O."/>
            <person name="Sritunyalucksana K."/>
            <person name="Paszkiewicz K.H."/>
            <person name="Moore K.A."/>
            <person name="Stentiford G.D."/>
            <person name="Williams B.A."/>
        </authorList>
    </citation>
    <scope>NUCLEOTIDE SEQUENCE [LARGE SCALE GENOMIC DNA]</scope>
    <source>
        <strain evidence="1 2">GB1</strain>
    </source>
</reference>
<sequence>MKTVNINDVSLSLFLLDFTRALLPFISGYEDDIRPLLDSVNETFESFKFSDGLLENLFTLNFFLIFKLFKD</sequence>
<accession>A0A1X0Q6P5</accession>
<dbReference type="AlphaFoldDB" id="A0A1X0Q6P5"/>
<dbReference type="Proteomes" id="UP000192356">
    <property type="component" value="Unassembled WGS sequence"/>
</dbReference>
<keyword evidence="2" id="KW-1185">Reference proteome</keyword>
<organism evidence="1 2">
    <name type="scientific">Hepatospora eriocheir</name>
    <dbReference type="NCBI Taxonomy" id="1081669"/>
    <lineage>
        <taxon>Eukaryota</taxon>
        <taxon>Fungi</taxon>
        <taxon>Fungi incertae sedis</taxon>
        <taxon>Microsporidia</taxon>
        <taxon>Hepatosporidae</taxon>
        <taxon>Hepatospora</taxon>
    </lineage>
</organism>
<protein>
    <submittedName>
        <fullName evidence="1">Uncharacterized protein</fullName>
    </submittedName>
</protein>
<evidence type="ECO:0000313" key="2">
    <source>
        <dbReference type="Proteomes" id="UP000192356"/>
    </source>
</evidence>
<dbReference type="VEuPathDB" id="MicrosporidiaDB:HERIO_2495"/>
<evidence type="ECO:0000313" key="1">
    <source>
        <dbReference type="EMBL" id="ORD95441.1"/>
    </source>
</evidence>
<proteinExistence type="predicted"/>
<comment type="caution">
    <text evidence="1">The sequence shown here is derived from an EMBL/GenBank/DDBJ whole genome shotgun (WGS) entry which is preliminary data.</text>
</comment>
<dbReference type="EMBL" id="LVKB01000312">
    <property type="protein sequence ID" value="ORD95441.1"/>
    <property type="molecule type" value="Genomic_DNA"/>
</dbReference>